<dbReference type="InterPro" id="IPR043129">
    <property type="entry name" value="ATPase_NBD"/>
</dbReference>
<dbReference type="Gene3D" id="3.30.420.40">
    <property type="match status" value="2"/>
</dbReference>
<dbReference type="FunFam" id="2.60.34.10:FF:000002">
    <property type="entry name" value="Heat shock 70 kDa"/>
    <property type="match status" value="1"/>
</dbReference>
<dbReference type="InterPro" id="IPR018181">
    <property type="entry name" value="Heat_shock_70_CS"/>
</dbReference>
<keyword evidence="4" id="KW-0346">Stress response</keyword>
<gene>
    <name evidence="7" type="ORF">AB6A40_007322</name>
</gene>
<evidence type="ECO:0000256" key="6">
    <source>
        <dbReference type="SAM" id="MobiDB-lite"/>
    </source>
</evidence>
<feature type="region of interest" description="Disordered" evidence="6">
    <location>
        <begin position="615"/>
        <end position="643"/>
    </location>
</feature>
<dbReference type="AlphaFoldDB" id="A0ABD6EL60"/>
<keyword evidence="3 5" id="KW-0067">ATP-binding</keyword>
<dbReference type="SUPFAM" id="SSF100920">
    <property type="entry name" value="Heat shock protein 70kD (HSP70), peptide-binding domain"/>
    <property type="match status" value="1"/>
</dbReference>
<dbReference type="FunFam" id="3.30.420.40:FF:000028">
    <property type="entry name" value="heat shock 70 kDa protein-like"/>
    <property type="match status" value="1"/>
</dbReference>
<dbReference type="EMBL" id="JBGFUD010005809">
    <property type="protein sequence ID" value="MFH4980613.1"/>
    <property type="molecule type" value="Genomic_DNA"/>
</dbReference>
<dbReference type="GO" id="GO:0005524">
    <property type="term" value="F:ATP binding"/>
    <property type="evidence" value="ECO:0007669"/>
    <property type="project" value="UniProtKB-KW"/>
</dbReference>
<organism evidence="7 8">
    <name type="scientific">Gnathostoma spinigerum</name>
    <dbReference type="NCBI Taxonomy" id="75299"/>
    <lineage>
        <taxon>Eukaryota</taxon>
        <taxon>Metazoa</taxon>
        <taxon>Ecdysozoa</taxon>
        <taxon>Nematoda</taxon>
        <taxon>Chromadorea</taxon>
        <taxon>Rhabditida</taxon>
        <taxon>Spirurina</taxon>
        <taxon>Gnathostomatomorpha</taxon>
        <taxon>Gnathostomatoidea</taxon>
        <taxon>Gnathostomatidae</taxon>
        <taxon>Gnathostoma</taxon>
    </lineage>
</organism>
<dbReference type="PROSITE" id="PS00329">
    <property type="entry name" value="HSP70_2"/>
    <property type="match status" value="1"/>
</dbReference>
<comment type="similarity">
    <text evidence="1 5">Belongs to the heat shock protein 70 family.</text>
</comment>
<dbReference type="SUPFAM" id="SSF53067">
    <property type="entry name" value="Actin-like ATPase domain"/>
    <property type="match status" value="2"/>
</dbReference>
<evidence type="ECO:0000256" key="5">
    <source>
        <dbReference type="RuleBase" id="RU003322"/>
    </source>
</evidence>
<dbReference type="Gene3D" id="3.90.640.10">
    <property type="entry name" value="Actin, Chain A, domain 4"/>
    <property type="match status" value="1"/>
</dbReference>
<dbReference type="InterPro" id="IPR029047">
    <property type="entry name" value="HSP70_peptide-bd_sf"/>
</dbReference>
<dbReference type="Gene3D" id="1.20.1270.10">
    <property type="match status" value="1"/>
</dbReference>
<keyword evidence="8" id="KW-1185">Reference proteome</keyword>
<evidence type="ECO:0000256" key="3">
    <source>
        <dbReference type="ARBA" id="ARBA00022840"/>
    </source>
</evidence>
<comment type="caution">
    <text evidence="7">The sequence shown here is derived from an EMBL/GenBank/DDBJ whole genome shotgun (WGS) entry which is preliminary data.</text>
</comment>
<dbReference type="CDD" id="cd10233">
    <property type="entry name" value="ASKHA_NBD_HSP70_HSPA1"/>
    <property type="match status" value="1"/>
</dbReference>
<dbReference type="PROSITE" id="PS00297">
    <property type="entry name" value="HSP70_1"/>
    <property type="match status" value="1"/>
</dbReference>
<accession>A0ABD6EL60</accession>
<keyword evidence="2 5" id="KW-0547">Nucleotide-binding</keyword>
<dbReference type="NCBIfam" id="NF001413">
    <property type="entry name" value="PRK00290.1"/>
    <property type="match status" value="1"/>
</dbReference>
<evidence type="ECO:0000256" key="2">
    <source>
        <dbReference type="ARBA" id="ARBA00022741"/>
    </source>
</evidence>
<evidence type="ECO:0000256" key="1">
    <source>
        <dbReference type="ARBA" id="ARBA00007381"/>
    </source>
</evidence>
<dbReference type="SUPFAM" id="SSF100934">
    <property type="entry name" value="Heat shock protein 70kD (HSP70), C-terminal subdomain"/>
    <property type="match status" value="1"/>
</dbReference>
<dbReference type="PROSITE" id="PS01036">
    <property type="entry name" value="HSP70_3"/>
    <property type="match status" value="1"/>
</dbReference>
<dbReference type="FunFam" id="3.30.420.40:FF:000026">
    <property type="entry name" value="Heat shock protein 70"/>
    <property type="match status" value="1"/>
</dbReference>
<evidence type="ECO:0000256" key="4">
    <source>
        <dbReference type="ARBA" id="ARBA00023016"/>
    </source>
</evidence>
<dbReference type="Gene3D" id="3.30.30.30">
    <property type="match status" value="1"/>
</dbReference>
<evidence type="ECO:0000313" key="7">
    <source>
        <dbReference type="EMBL" id="MFH4980613.1"/>
    </source>
</evidence>
<dbReference type="FunFam" id="3.30.30.30:FF:000001">
    <property type="entry name" value="heat shock 70 kDa protein-like"/>
    <property type="match status" value="1"/>
</dbReference>
<proteinExistence type="inferred from homology"/>
<protein>
    <recommendedName>
        <fullName evidence="9">Heat shock protein 70</fullName>
    </recommendedName>
</protein>
<dbReference type="FunFam" id="3.90.640.10:FF:000134">
    <property type="entry name" value="Heat shock cognate 71 kDa protein"/>
    <property type="match status" value="1"/>
</dbReference>
<dbReference type="Proteomes" id="UP001608902">
    <property type="component" value="Unassembled WGS sequence"/>
</dbReference>
<sequence length="643" mass="70292">MAKANAVGIDLGTTYSCVGVFLHGKVEIIANDQGNRTTPSYVAFTDTERLIGDAAKNQVAMNPHNTVFDVKRLIGRKFNDPAVQSDMKHWPFKVIEDVGGKPKLQVEFKGEVKTFTPEEISSMVLIKMKETAEAFLGKTVKDAVITVPAYFNDSQRQATKDSGVIAGLNVLRIINEPTAAAIAYGLDKKGQGERNVLIFDLGGGTFDVSILTIEEGIFEVKSTAGDTHLGGEDFDNRMVNHFVAEFKRKHKKDLSTNPRSLRRLRTACERAKRTLSSSTQASIEIDSLFEGIDFYTNITRARFEELCADLFRSTMDPVLNALHDAKMDKSSIGDIVLVGGSTRIPKVQKLLSDCFSGKELNKSINPDEAVAYGAAVQAAILSGDKSEAVQDLLLLDVAPLSLGIETAGGVMTALIKRNTTIPTKTSQTFTTYSDNQPGVLIQVYEGERGMTKDNNLLGKFELSGIPPAPRGVPQIEVTFDIDANGILNVSAQDKSTGKQNKITITNDKGRLSKAEIEKMVREAEQYKADDDALKEKIASRNALESYAFNMKQTLEDEKLKDKISSEDKDKIRKKCDEVISWLDRNQTAEKDEFEYQKKELESVCNPIITKLYQQAGGMPGGMPHGAPGGAGSNAGGPTIEEVD</sequence>
<dbReference type="Pfam" id="PF00012">
    <property type="entry name" value="HSP70"/>
    <property type="match status" value="1"/>
</dbReference>
<dbReference type="PRINTS" id="PR00301">
    <property type="entry name" value="HEATSHOCK70"/>
</dbReference>
<dbReference type="Gene3D" id="2.60.34.10">
    <property type="entry name" value="Substrate Binding Domain Of DNAk, Chain A, domain 1"/>
    <property type="match status" value="1"/>
</dbReference>
<dbReference type="InterPro" id="IPR013126">
    <property type="entry name" value="Hsp_70_fam"/>
</dbReference>
<dbReference type="GO" id="GO:0009408">
    <property type="term" value="P:response to heat"/>
    <property type="evidence" value="ECO:0007669"/>
    <property type="project" value="UniProtKB-ARBA"/>
</dbReference>
<name>A0ABD6EL60_9BILA</name>
<dbReference type="FunFam" id="1.20.1270.10:FF:000003">
    <property type="entry name" value="heat shock cognate 71 kDa protein-like"/>
    <property type="match status" value="1"/>
</dbReference>
<evidence type="ECO:0008006" key="9">
    <source>
        <dbReference type="Google" id="ProtNLM"/>
    </source>
</evidence>
<dbReference type="FunFam" id="3.30.420.40:FF:000172">
    <property type="entry name" value="Heat shock 70 kDa protein"/>
    <property type="match status" value="1"/>
</dbReference>
<feature type="compositionally biased region" description="Gly residues" evidence="6">
    <location>
        <begin position="617"/>
        <end position="634"/>
    </location>
</feature>
<reference evidence="7 8" key="1">
    <citation type="submission" date="2024-08" db="EMBL/GenBank/DDBJ databases">
        <title>Gnathostoma spinigerum genome.</title>
        <authorList>
            <person name="Gonzalez-Bertolin B."/>
            <person name="Monzon S."/>
            <person name="Zaballos A."/>
            <person name="Jimenez P."/>
            <person name="Dekumyoy P."/>
            <person name="Varona S."/>
            <person name="Cuesta I."/>
            <person name="Sumanam S."/>
            <person name="Adisakwattana P."/>
            <person name="Gasser R.B."/>
            <person name="Hernandez-Gonzalez A."/>
            <person name="Young N.D."/>
            <person name="Perteguer M.J."/>
        </authorList>
    </citation>
    <scope>NUCLEOTIDE SEQUENCE [LARGE SCALE GENOMIC DNA]</scope>
    <source>
        <strain evidence="7">AL3</strain>
        <tissue evidence="7">Liver</tissue>
    </source>
</reference>
<dbReference type="InterPro" id="IPR029048">
    <property type="entry name" value="HSP70_C_sf"/>
</dbReference>
<evidence type="ECO:0000313" key="8">
    <source>
        <dbReference type="Proteomes" id="UP001608902"/>
    </source>
</evidence>
<dbReference type="PANTHER" id="PTHR19375">
    <property type="entry name" value="HEAT SHOCK PROTEIN 70KDA"/>
    <property type="match status" value="1"/>
</dbReference>